<gene>
    <name evidence="2" type="ORF">FBBNIHIM_26330</name>
</gene>
<proteinExistence type="predicted"/>
<keyword evidence="3" id="KW-1185">Reference proteome</keyword>
<name>A0ABN8TM16_9ENTR</name>
<organism evidence="2 3">
    <name type="scientific">Pseudocitrobacter vendiensis</name>
    <dbReference type="NCBI Taxonomy" id="2488306"/>
    <lineage>
        <taxon>Bacteria</taxon>
        <taxon>Pseudomonadati</taxon>
        <taxon>Pseudomonadota</taxon>
        <taxon>Gammaproteobacteria</taxon>
        <taxon>Enterobacterales</taxon>
        <taxon>Enterobacteriaceae</taxon>
        <taxon>Pseudocitrobacter</taxon>
    </lineage>
</organism>
<sequence>ENFRPEFRPEVSKDAPNPAENGERVRNLLCEREALDKRSASVLFLFRFLFRCQQLFKVCHFLIDGSRRVVIVL</sequence>
<dbReference type="EMBL" id="CALSBS010000070">
    <property type="protein sequence ID" value="CAH6672659.1"/>
    <property type="molecule type" value="Genomic_DNA"/>
</dbReference>
<reference evidence="2" key="1">
    <citation type="submission" date="2022-05" db="EMBL/GenBank/DDBJ databases">
        <authorList>
            <person name="Blom J."/>
        </authorList>
    </citation>
    <scope>NUCLEOTIDE SEQUENCE</scope>
    <source>
        <strain evidence="2">Type strain: CPO20170097</strain>
    </source>
</reference>
<dbReference type="Proteomes" id="UP001152651">
    <property type="component" value="Unassembled WGS sequence"/>
</dbReference>
<evidence type="ECO:0000313" key="3">
    <source>
        <dbReference type="Proteomes" id="UP001152651"/>
    </source>
</evidence>
<feature type="non-terminal residue" evidence="2">
    <location>
        <position position="1"/>
    </location>
</feature>
<evidence type="ECO:0000256" key="1">
    <source>
        <dbReference type="SAM" id="MobiDB-lite"/>
    </source>
</evidence>
<accession>A0ABN8TM16</accession>
<comment type="caution">
    <text evidence="2">The sequence shown here is derived from an EMBL/GenBank/DDBJ whole genome shotgun (WGS) entry which is preliminary data.</text>
</comment>
<feature type="region of interest" description="Disordered" evidence="1">
    <location>
        <begin position="1"/>
        <end position="21"/>
    </location>
</feature>
<evidence type="ECO:0000313" key="2">
    <source>
        <dbReference type="EMBL" id="CAH6672659.1"/>
    </source>
</evidence>
<protein>
    <submittedName>
        <fullName evidence="2">Uncharacterized protein</fullName>
    </submittedName>
</protein>
<feature type="compositionally biased region" description="Basic and acidic residues" evidence="1">
    <location>
        <begin position="1"/>
        <end position="13"/>
    </location>
</feature>